<evidence type="ECO:0000313" key="11">
    <source>
        <dbReference type="Proteomes" id="UP000031572"/>
    </source>
</evidence>
<dbReference type="STRING" id="709839.TSA66_06805"/>
<evidence type="ECO:0000259" key="9">
    <source>
        <dbReference type="Pfam" id="PF19029"/>
    </source>
</evidence>
<gene>
    <name evidence="10" type="ORF">TSA66_06805</name>
</gene>
<name>A0A0C2BKR9_9BURK</name>
<evidence type="ECO:0000259" key="8">
    <source>
        <dbReference type="Pfam" id="PF05957"/>
    </source>
</evidence>
<keyword evidence="5" id="KW-0812">Transmembrane</keyword>
<evidence type="ECO:0000256" key="7">
    <source>
        <dbReference type="ARBA" id="ARBA00023136"/>
    </source>
</evidence>
<dbReference type="RefSeq" id="WP_040039492.1">
    <property type="nucleotide sequence ID" value="NZ_JWJG01000028.1"/>
</dbReference>
<dbReference type="PANTHER" id="PTHR35893:SF3">
    <property type="entry name" value="INNER MEMBRANE PROTEIN"/>
    <property type="match status" value="1"/>
</dbReference>
<evidence type="ECO:0000256" key="5">
    <source>
        <dbReference type="ARBA" id="ARBA00022692"/>
    </source>
</evidence>
<accession>A0A0C2BKR9</accession>
<dbReference type="OrthoDB" id="9181874at2"/>
<sequence length="100" mass="10770">MLNSNVKTAKNDMKTLVKDAQELFLEAAAATGAQADELRNKGLMMLDAAMERAHEVQAIALEKGKQAAQTTDEFVHEHPWKAIAVSAGVGLLVGLLISRK</sequence>
<dbReference type="GO" id="GO:0043022">
    <property type="term" value="F:ribosome binding"/>
    <property type="evidence" value="ECO:0007669"/>
    <property type="project" value="InterPro"/>
</dbReference>
<comment type="similarity">
    <text evidence="2">Belongs to the ElaB/YgaM/YqjD family.</text>
</comment>
<dbReference type="AlphaFoldDB" id="A0A0C2BKR9"/>
<comment type="caution">
    <text evidence="10">The sequence shown here is derived from an EMBL/GenBank/DDBJ whole genome shotgun (WGS) entry which is preliminary data.</text>
</comment>
<proteinExistence type="inferred from homology"/>
<dbReference type="InterPro" id="IPR043605">
    <property type="entry name" value="DUF883_C"/>
</dbReference>
<keyword evidence="11" id="KW-1185">Reference proteome</keyword>
<dbReference type="InterPro" id="IPR043604">
    <property type="entry name" value="DUF883_N"/>
</dbReference>
<keyword evidence="7" id="KW-0472">Membrane</keyword>
<dbReference type="GO" id="GO:0005886">
    <property type="term" value="C:plasma membrane"/>
    <property type="evidence" value="ECO:0007669"/>
    <property type="project" value="UniProtKB-SubCell"/>
</dbReference>
<feature type="domain" description="DUF883" evidence="8">
    <location>
        <begin position="10"/>
        <end position="57"/>
    </location>
</feature>
<dbReference type="Pfam" id="PF05957">
    <property type="entry name" value="DUF883"/>
    <property type="match status" value="1"/>
</dbReference>
<comment type="subcellular location">
    <subcellularLocation>
        <location evidence="1">Cell inner membrane</location>
        <topology evidence="1">Single-pass membrane protein</topology>
    </subcellularLocation>
</comment>
<evidence type="ECO:0000256" key="1">
    <source>
        <dbReference type="ARBA" id="ARBA00004377"/>
    </source>
</evidence>
<evidence type="ECO:0000256" key="4">
    <source>
        <dbReference type="ARBA" id="ARBA00022519"/>
    </source>
</evidence>
<keyword evidence="3" id="KW-1003">Cell membrane</keyword>
<dbReference type="InterPro" id="IPR010279">
    <property type="entry name" value="YqjD/ElaB"/>
</dbReference>
<evidence type="ECO:0000313" key="10">
    <source>
        <dbReference type="EMBL" id="KIF80589.1"/>
    </source>
</evidence>
<keyword evidence="4" id="KW-0997">Cell inner membrane</keyword>
<dbReference type="EMBL" id="JWJG01000028">
    <property type="protein sequence ID" value="KIF80589.1"/>
    <property type="molecule type" value="Genomic_DNA"/>
</dbReference>
<evidence type="ECO:0000256" key="6">
    <source>
        <dbReference type="ARBA" id="ARBA00022989"/>
    </source>
</evidence>
<feature type="domain" description="DUF883" evidence="9">
    <location>
        <begin position="71"/>
        <end position="100"/>
    </location>
</feature>
<dbReference type="Proteomes" id="UP000031572">
    <property type="component" value="Unassembled WGS sequence"/>
</dbReference>
<keyword evidence="6" id="KW-1133">Transmembrane helix</keyword>
<reference evidence="10 11" key="1">
    <citation type="submission" date="2014-12" db="EMBL/GenBank/DDBJ databases">
        <title>Denitrispirillum autotrophicum gen. nov., sp. nov., Denitrifying, Facultatively Autotrophic Bacteria Isolated from Rice Paddy Soil.</title>
        <authorList>
            <person name="Ishii S."/>
            <person name="Ashida N."/>
            <person name="Ohno H."/>
            <person name="Otsuka S."/>
            <person name="Yokota A."/>
            <person name="Senoo K."/>
        </authorList>
    </citation>
    <scope>NUCLEOTIDE SEQUENCE [LARGE SCALE GENOMIC DNA]</scope>
    <source>
        <strain evidence="10 11">TSA66</strain>
    </source>
</reference>
<dbReference type="Pfam" id="PF19029">
    <property type="entry name" value="DUF883_C"/>
    <property type="match status" value="1"/>
</dbReference>
<protein>
    <recommendedName>
        <fullName evidence="12">DUF883 domain-containing protein</fullName>
    </recommendedName>
</protein>
<evidence type="ECO:0008006" key="12">
    <source>
        <dbReference type="Google" id="ProtNLM"/>
    </source>
</evidence>
<organism evidence="10 11">
    <name type="scientific">Noviherbaspirillum autotrophicum</name>
    <dbReference type="NCBI Taxonomy" id="709839"/>
    <lineage>
        <taxon>Bacteria</taxon>
        <taxon>Pseudomonadati</taxon>
        <taxon>Pseudomonadota</taxon>
        <taxon>Betaproteobacteria</taxon>
        <taxon>Burkholderiales</taxon>
        <taxon>Oxalobacteraceae</taxon>
        <taxon>Noviherbaspirillum</taxon>
    </lineage>
</organism>
<evidence type="ECO:0000256" key="2">
    <source>
        <dbReference type="ARBA" id="ARBA00010423"/>
    </source>
</evidence>
<dbReference type="PANTHER" id="PTHR35893">
    <property type="entry name" value="INNER MEMBRANE PROTEIN-RELATED"/>
    <property type="match status" value="1"/>
</dbReference>
<evidence type="ECO:0000256" key="3">
    <source>
        <dbReference type="ARBA" id="ARBA00022475"/>
    </source>
</evidence>